<sequence length="68" mass="7456">MLSGGRLSREQKGKAVATESSHARDAAENPPSEFEEIHREAMMDMVNMDTPQRVLVVETERVTVASAA</sequence>
<reference evidence="2 3" key="2">
    <citation type="journal article" date="2018" name="Hortic Res">
        <title>Improved Brassica rapa reference genome by single-molecule sequencing and chromosome conformation capture technologies.</title>
        <authorList>
            <person name="Zhang L."/>
            <person name="Cai X."/>
            <person name="Wu J."/>
            <person name="Liu M."/>
            <person name="Grob S."/>
            <person name="Cheng F."/>
            <person name="Liang J."/>
            <person name="Cai C."/>
            <person name="Liu Z."/>
            <person name="Liu B."/>
            <person name="Wang F."/>
            <person name="Li S."/>
            <person name="Liu F."/>
            <person name="Li X."/>
            <person name="Cheng L."/>
            <person name="Yang W."/>
            <person name="Li M.H."/>
            <person name="Grossniklaus U."/>
            <person name="Zheng H."/>
            <person name="Wang X."/>
        </authorList>
    </citation>
    <scope>NUCLEOTIDE SEQUENCE [LARGE SCALE GENOMIC DNA]</scope>
    <source>
        <strain evidence="2 3">cv. Chiifu-401-42</strain>
    </source>
</reference>
<reference evidence="2 3" key="1">
    <citation type="journal article" date="2011" name="Nat. Genet.">
        <title>The genome of the mesopolyploid crop species Brassica rapa.</title>
        <authorList>
            <consortium name="Brassica rapa Genome Sequencing Project Consortium"/>
            <person name="Wang X."/>
            <person name="Wang H."/>
            <person name="Wang J."/>
            <person name="Sun R."/>
            <person name="Wu J."/>
            <person name="Liu S."/>
            <person name="Bai Y."/>
            <person name="Mun J.H."/>
            <person name="Bancroft I."/>
            <person name="Cheng F."/>
            <person name="Huang S."/>
            <person name="Li X."/>
            <person name="Hua W."/>
            <person name="Wang J."/>
            <person name="Wang X."/>
            <person name="Freeling M."/>
            <person name="Pires J.C."/>
            <person name="Paterson A.H."/>
            <person name="Chalhoub B."/>
            <person name="Wang B."/>
            <person name="Hayward A."/>
            <person name="Sharpe A.G."/>
            <person name="Park B.S."/>
            <person name="Weisshaar B."/>
            <person name="Liu B."/>
            <person name="Li B."/>
            <person name="Liu B."/>
            <person name="Tong C."/>
            <person name="Song C."/>
            <person name="Duran C."/>
            <person name="Peng C."/>
            <person name="Geng C."/>
            <person name="Koh C."/>
            <person name="Lin C."/>
            <person name="Edwards D."/>
            <person name="Mu D."/>
            <person name="Shen D."/>
            <person name="Soumpourou E."/>
            <person name="Li F."/>
            <person name="Fraser F."/>
            <person name="Conant G."/>
            <person name="Lassalle G."/>
            <person name="King G.J."/>
            <person name="Bonnema G."/>
            <person name="Tang H."/>
            <person name="Wang H."/>
            <person name="Belcram H."/>
            <person name="Zhou H."/>
            <person name="Hirakawa H."/>
            <person name="Abe H."/>
            <person name="Guo H."/>
            <person name="Wang H."/>
            <person name="Jin H."/>
            <person name="Parkin I.A."/>
            <person name="Batley J."/>
            <person name="Kim J.S."/>
            <person name="Just J."/>
            <person name="Li J."/>
            <person name="Xu J."/>
            <person name="Deng J."/>
            <person name="Kim J.A."/>
            <person name="Li J."/>
            <person name="Yu J."/>
            <person name="Meng J."/>
            <person name="Wang J."/>
            <person name="Min J."/>
            <person name="Poulain J."/>
            <person name="Wang J."/>
            <person name="Hatakeyama K."/>
            <person name="Wu K."/>
            <person name="Wang L."/>
            <person name="Fang L."/>
            <person name="Trick M."/>
            <person name="Links M.G."/>
            <person name="Zhao M."/>
            <person name="Jin M."/>
            <person name="Ramchiary N."/>
            <person name="Drou N."/>
            <person name="Berkman P.J."/>
            <person name="Cai Q."/>
            <person name="Huang Q."/>
            <person name="Li R."/>
            <person name="Tabata S."/>
            <person name="Cheng S."/>
            <person name="Zhang S."/>
            <person name="Zhang S."/>
            <person name="Huang S."/>
            <person name="Sato S."/>
            <person name="Sun S."/>
            <person name="Kwon S.J."/>
            <person name="Choi S.R."/>
            <person name="Lee T.H."/>
            <person name="Fan W."/>
            <person name="Zhao X."/>
            <person name="Tan X."/>
            <person name="Xu X."/>
            <person name="Wang Y."/>
            <person name="Qiu Y."/>
            <person name="Yin Y."/>
            <person name="Li Y."/>
            <person name="Du Y."/>
            <person name="Liao Y."/>
            <person name="Lim Y."/>
            <person name="Narusaka Y."/>
            <person name="Wang Y."/>
            <person name="Wang Z."/>
            <person name="Li Z."/>
            <person name="Wang Z."/>
            <person name="Xiong Z."/>
            <person name="Zhang Z."/>
        </authorList>
    </citation>
    <scope>NUCLEOTIDE SEQUENCE [LARGE SCALE GENOMIC DNA]</scope>
    <source>
        <strain evidence="2 3">cv. Chiifu-401-42</strain>
    </source>
</reference>
<dbReference type="InParanoid" id="M4CCY5"/>
<evidence type="ECO:0000313" key="3">
    <source>
        <dbReference type="Proteomes" id="UP000011750"/>
    </source>
</evidence>
<keyword evidence="3" id="KW-1185">Reference proteome</keyword>
<name>M4CCY5_BRACM</name>
<evidence type="ECO:0000313" key="2">
    <source>
        <dbReference type="EnsemblPlants" id="Bra002066.1-P"/>
    </source>
</evidence>
<dbReference type="AlphaFoldDB" id="M4CCY5"/>
<feature type="region of interest" description="Disordered" evidence="1">
    <location>
        <begin position="1"/>
        <end position="36"/>
    </location>
</feature>
<dbReference type="EnsemblPlants" id="Bra002066.1">
    <property type="protein sequence ID" value="Bra002066.1-P"/>
    <property type="gene ID" value="Bra002066"/>
</dbReference>
<organism evidence="2 3">
    <name type="scientific">Brassica campestris</name>
    <name type="common">Field mustard</name>
    <dbReference type="NCBI Taxonomy" id="3711"/>
    <lineage>
        <taxon>Eukaryota</taxon>
        <taxon>Viridiplantae</taxon>
        <taxon>Streptophyta</taxon>
        <taxon>Embryophyta</taxon>
        <taxon>Tracheophyta</taxon>
        <taxon>Spermatophyta</taxon>
        <taxon>Magnoliopsida</taxon>
        <taxon>eudicotyledons</taxon>
        <taxon>Gunneridae</taxon>
        <taxon>Pentapetalae</taxon>
        <taxon>rosids</taxon>
        <taxon>malvids</taxon>
        <taxon>Brassicales</taxon>
        <taxon>Brassicaceae</taxon>
        <taxon>Brassiceae</taxon>
        <taxon>Brassica</taxon>
    </lineage>
</organism>
<dbReference type="Gramene" id="Bra002066.1">
    <property type="protein sequence ID" value="Bra002066.1-P"/>
    <property type="gene ID" value="Bra002066"/>
</dbReference>
<protein>
    <submittedName>
        <fullName evidence="2">Uncharacterized protein</fullName>
    </submittedName>
</protein>
<dbReference type="HOGENOM" id="CLU_2834729_0_0_1"/>
<accession>M4CCY5</accession>
<dbReference type="Proteomes" id="UP000011750">
    <property type="component" value="Chromosome A10"/>
</dbReference>
<evidence type="ECO:0000256" key="1">
    <source>
        <dbReference type="SAM" id="MobiDB-lite"/>
    </source>
</evidence>
<reference evidence="2" key="3">
    <citation type="submission" date="2023-03" db="UniProtKB">
        <authorList>
            <consortium name="EnsemblPlants"/>
        </authorList>
    </citation>
    <scope>IDENTIFICATION</scope>
    <source>
        <strain evidence="2">cv. Chiifu-401-42</strain>
    </source>
</reference>
<proteinExistence type="predicted"/>